<evidence type="ECO:0000259" key="12">
    <source>
        <dbReference type="SMART" id="SM00852"/>
    </source>
</evidence>
<dbReference type="InterPro" id="IPR005110">
    <property type="entry name" value="MoeA_linker/N"/>
</dbReference>
<dbReference type="Gene3D" id="3.40.980.10">
    <property type="entry name" value="MoaB/Mog-like domain"/>
    <property type="match status" value="1"/>
</dbReference>
<dbReference type="UniPathway" id="UPA00344"/>
<organism evidence="13 14">
    <name type="scientific">Flavimobilis marinus</name>
    <dbReference type="NCBI Taxonomy" id="285351"/>
    <lineage>
        <taxon>Bacteria</taxon>
        <taxon>Bacillati</taxon>
        <taxon>Actinomycetota</taxon>
        <taxon>Actinomycetes</taxon>
        <taxon>Micrococcales</taxon>
        <taxon>Jonesiaceae</taxon>
        <taxon>Flavimobilis</taxon>
    </lineage>
</organism>
<dbReference type="STRING" id="285351.SAMN04488035_0324"/>
<evidence type="ECO:0000313" key="14">
    <source>
        <dbReference type="Proteomes" id="UP000198520"/>
    </source>
</evidence>
<dbReference type="FunFam" id="2.170.190.11:FF:000001">
    <property type="entry name" value="Molybdopterin molybdenumtransferase"/>
    <property type="match status" value="1"/>
</dbReference>
<dbReference type="AlphaFoldDB" id="A0A1I2D024"/>
<dbReference type="PANTHER" id="PTHR10192">
    <property type="entry name" value="MOLYBDOPTERIN BIOSYNTHESIS PROTEIN"/>
    <property type="match status" value="1"/>
</dbReference>
<evidence type="ECO:0000256" key="3">
    <source>
        <dbReference type="ARBA" id="ARBA00005046"/>
    </source>
</evidence>
<dbReference type="Pfam" id="PF03454">
    <property type="entry name" value="MoeA_C"/>
    <property type="match status" value="1"/>
</dbReference>
<comment type="cofactor">
    <cofactor evidence="1 11">
        <name>Mg(2+)</name>
        <dbReference type="ChEBI" id="CHEBI:18420"/>
    </cofactor>
</comment>
<evidence type="ECO:0000256" key="11">
    <source>
        <dbReference type="RuleBase" id="RU365090"/>
    </source>
</evidence>
<feature type="domain" description="MoaB/Mog" evidence="12">
    <location>
        <begin position="188"/>
        <end position="331"/>
    </location>
</feature>
<keyword evidence="7 11" id="KW-0479">Metal-binding</keyword>
<keyword evidence="14" id="KW-1185">Reference proteome</keyword>
<dbReference type="Gene3D" id="2.40.340.10">
    <property type="entry name" value="MoeA, C-terminal, domain IV"/>
    <property type="match status" value="1"/>
</dbReference>
<name>A0A1I2D024_9MICO</name>
<dbReference type="SUPFAM" id="SSF53218">
    <property type="entry name" value="Molybdenum cofactor biosynthesis proteins"/>
    <property type="match status" value="1"/>
</dbReference>
<evidence type="ECO:0000256" key="2">
    <source>
        <dbReference type="ARBA" id="ARBA00002901"/>
    </source>
</evidence>
<comment type="catalytic activity">
    <reaction evidence="10">
        <text>adenylyl-molybdopterin + molybdate = Mo-molybdopterin + AMP + H(+)</text>
        <dbReference type="Rhea" id="RHEA:35047"/>
        <dbReference type="ChEBI" id="CHEBI:15378"/>
        <dbReference type="ChEBI" id="CHEBI:36264"/>
        <dbReference type="ChEBI" id="CHEBI:62727"/>
        <dbReference type="ChEBI" id="CHEBI:71302"/>
        <dbReference type="ChEBI" id="CHEBI:456215"/>
        <dbReference type="EC" id="2.10.1.1"/>
    </reaction>
</comment>
<dbReference type="InterPro" id="IPR038987">
    <property type="entry name" value="MoeA-like"/>
</dbReference>
<evidence type="ECO:0000256" key="7">
    <source>
        <dbReference type="ARBA" id="ARBA00022723"/>
    </source>
</evidence>
<dbReference type="GO" id="GO:0006777">
    <property type="term" value="P:Mo-molybdopterin cofactor biosynthetic process"/>
    <property type="evidence" value="ECO:0007669"/>
    <property type="project" value="UniProtKB-UniRule"/>
</dbReference>
<sequence length="420" mass="42473">MITVEQHLAHVLGALAPLPARTVPLADAYGCVLAEDVVARLAVPPFDNSAMDGYAVRSDDVAAASAEQPVRLRVVGDVPAGSTARPVVEPGAAVRIMTGAPVPPGADAVVPVEDTDQPPGPGAGKALPAVVLIARGPAAGRHVRHAQEDVAPGDLVLAGGTVLGARHLSAAASVGYGSLRVRPRPRVGVLATGAELVAPGEPLRHGQIPDSNSTLMHGLVQESGVEAVDLGAVDDTPDALRRVLDQALGRVDAIVTSGGVSAGAYDVIKEVLEPLGAVRFVKVAMQPGKPQGFGLLEAPGAAPAVPLFALPGNPVSVFVSFHVLVRPALAKIRGGGSAVPLRDAVAAVGWTSPPGRQQYVPVVLDAEPDASGRVRVRPATSGGSGSHLVASLALADALAVVEPQTDRVDAGDAVRVMMIS</sequence>
<dbReference type="EC" id="2.10.1.1" evidence="11"/>
<evidence type="ECO:0000256" key="10">
    <source>
        <dbReference type="ARBA" id="ARBA00047317"/>
    </source>
</evidence>
<dbReference type="Gene3D" id="2.170.190.11">
    <property type="entry name" value="Molybdopterin biosynthesis moea protein, domain 3"/>
    <property type="match status" value="1"/>
</dbReference>
<comment type="similarity">
    <text evidence="4 11">Belongs to the MoeA family.</text>
</comment>
<dbReference type="Gene3D" id="3.90.105.10">
    <property type="entry name" value="Molybdopterin biosynthesis moea protein, domain 2"/>
    <property type="match status" value="1"/>
</dbReference>
<dbReference type="OrthoDB" id="9804758at2"/>
<comment type="pathway">
    <text evidence="3 11">Cofactor biosynthesis; molybdopterin biosynthesis.</text>
</comment>
<dbReference type="GO" id="GO:0005829">
    <property type="term" value="C:cytosol"/>
    <property type="evidence" value="ECO:0007669"/>
    <property type="project" value="TreeGrafter"/>
</dbReference>
<proteinExistence type="inferred from homology"/>
<dbReference type="InterPro" id="IPR005111">
    <property type="entry name" value="MoeA_C_domain_IV"/>
</dbReference>
<dbReference type="SUPFAM" id="SSF63867">
    <property type="entry name" value="MoeA C-terminal domain-like"/>
    <property type="match status" value="1"/>
</dbReference>
<dbReference type="GO" id="GO:0061599">
    <property type="term" value="F:molybdopterin molybdotransferase activity"/>
    <property type="evidence" value="ECO:0007669"/>
    <property type="project" value="UniProtKB-UniRule"/>
</dbReference>
<dbReference type="Proteomes" id="UP000198520">
    <property type="component" value="Unassembled WGS sequence"/>
</dbReference>
<evidence type="ECO:0000256" key="6">
    <source>
        <dbReference type="ARBA" id="ARBA00022679"/>
    </source>
</evidence>
<evidence type="ECO:0000256" key="9">
    <source>
        <dbReference type="ARBA" id="ARBA00023150"/>
    </source>
</evidence>
<dbReference type="InterPro" id="IPR036135">
    <property type="entry name" value="MoeA_linker/N_sf"/>
</dbReference>
<dbReference type="Pfam" id="PF03453">
    <property type="entry name" value="MoeA_N"/>
    <property type="match status" value="1"/>
</dbReference>
<evidence type="ECO:0000256" key="4">
    <source>
        <dbReference type="ARBA" id="ARBA00010763"/>
    </source>
</evidence>
<evidence type="ECO:0000313" key="13">
    <source>
        <dbReference type="EMBL" id="SFE73383.1"/>
    </source>
</evidence>
<evidence type="ECO:0000256" key="5">
    <source>
        <dbReference type="ARBA" id="ARBA00022505"/>
    </source>
</evidence>
<reference evidence="14" key="1">
    <citation type="submission" date="2016-10" db="EMBL/GenBank/DDBJ databases">
        <authorList>
            <person name="Varghese N."/>
            <person name="Submissions S."/>
        </authorList>
    </citation>
    <scope>NUCLEOTIDE SEQUENCE [LARGE SCALE GENOMIC DNA]</scope>
    <source>
        <strain evidence="14">DSM 19083</strain>
    </source>
</reference>
<keyword evidence="5 11" id="KW-0500">Molybdenum</keyword>
<dbReference type="InterPro" id="IPR001453">
    <property type="entry name" value="MoaB/Mog_dom"/>
</dbReference>
<evidence type="ECO:0000256" key="8">
    <source>
        <dbReference type="ARBA" id="ARBA00022842"/>
    </source>
</evidence>
<dbReference type="PANTHER" id="PTHR10192:SF5">
    <property type="entry name" value="GEPHYRIN"/>
    <property type="match status" value="1"/>
</dbReference>
<dbReference type="FunFam" id="3.40.980.10:FF:000004">
    <property type="entry name" value="Molybdopterin molybdenumtransferase"/>
    <property type="match status" value="1"/>
</dbReference>
<accession>A0A1I2D024</accession>
<dbReference type="SMART" id="SM00852">
    <property type="entry name" value="MoCF_biosynth"/>
    <property type="match status" value="1"/>
</dbReference>
<keyword evidence="6 11" id="KW-0808">Transferase</keyword>
<evidence type="ECO:0000256" key="1">
    <source>
        <dbReference type="ARBA" id="ARBA00001946"/>
    </source>
</evidence>
<gene>
    <name evidence="13" type="ORF">SAMN04488035_0324</name>
</gene>
<dbReference type="SUPFAM" id="SSF63882">
    <property type="entry name" value="MoeA N-terminal region -like"/>
    <property type="match status" value="1"/>
</dbReference>
<dbReference type="GO" id="GO:0046872">
    <property type="term" value="F:metal ion binding"/>
    <property type="evidence" value="ECO:0007669"/>
    <property type="project" value="UniProtKB-UniRule"/>
</dbReference>
<comment type="function">
    <text evidence="2 11">Catalyzes the insertion of molybdate into adenylated molybdopterin with the concomitant release of AMP.</text>
</comment>
<keyword evidence="9 11" id="KW-0501">Molybdenum cofactor biosynthesis</keyword>
<dbReference type="EMBL" id="FONZ01000001">
    <property type="protein sequence ID" value="SFE73383.1"/>
    <property type="molecule type" value="Genomic_DNA"/>
</dbReference>
<dbReference type="RefSeq" id="WP_093374446.1">
    <property type="nucleotide sequence ID" value="NZ_BNAN01000001.1"/>
</dbReference>
<dbReference type="Pfam" id="PF00994">
    <property type="entry name" value="MoCF_biosynth"/>
    <property type="match status" value="1"/>
</dbReference>
<protein>
    <recommendedName>
        <fullName evidence="11">Molybdopterin molybdenumtransferase</fullName>
        <ecNumber evidence="11">2.10.1.1</ecNumber>
    </recommendedName>
</protein>
<dbReference type="InterPro" id="IPR036425">
    <property type="entry name" value="MoaB/Mog-like_dom_sf"/>
</dbReference>
<dbReference type="NCBIfam" id="TIGR00177">
    <property type="entry name" value="molyb_syn"/>
    <property type="match status" value="1"/>
</dbReference>
<dbReference type="NCBIfam" id="NF045515">
    <property type="entry name" value="Glp_gephyrin"/>
    <property type="match status" value="1"/>
</dbReference>
<dbReference type="InterPro" id="IPR036688">
    <property type="entry name" value="MoeA_C_domain_IV_sf"/>
</dbReference>
<dbReference type="CDD" id="cd00887">
    <property type="entry name" value="MoeA"/>
    <property type="match status" value="1"/>
</dbReference>
<keyword evidence="8 11" id="KW-0460">Magnesium</keyword>